<feature type="compositionally biased region" description="Polar residues" evidence="2">
    <location>
        <begin position="143"/>
        <end position="152"/>
    </location>
</feature>
<feature type="coiled-coil region" evidence="1">
    <location>
        <begin position="1000"/>
        <end position="1034"/>
    </location>
</feature>
<feature type="compositionally biased region" description="Basic and acidic residues" evidence="2">
    <location>
        <begin position="32"/>
        <end position="44"/>
    </location>
</feature>
<accession>A0ABR3EL57</accession>
<keyword evidence="1" id="KW-0175">Coiled coil</keyword>
<feature type="compositionally biased region" description="Low complexity" evidence="2">
    <location>
        <begin position="190"/>
        <end position="222"/>
    </location>
</feature>
<evidence type="ECO:0000256" key="2">
    <source>
        <dbReference type="SAM" id="MobiDB-lite"/>
    </source>
</evidence>
<organism evidence="3 4">
    <name type="scientific">Marasmius crinis-equi</name>
    <dbReference type="NCBI Taxonomy" id="585013"/>
    <lineage>
        <taxon>Eukaryota</taxon>
        <taxon>Fungi</taxon>
        <taxon>Dikarya</taxon>
        <taxon>Basidiomycota</taxon>
        <taxon>Agaricomycotina</taxon>
        <taxon>Agaricomycetes</taxon>
        <taxon>Agaricomycetidae</taxon>
        <taxon>Agaricales</taxon>
        <taxon>Marasmiineae</taxon>
        <taxon>Marasmiaceae</taxon>
        <taxon>Marasmius</taxon>
    </lineage>
</organism>
<dbReference type="Proteomes" id="UP001465976">
    <property type="component" value="Unassembled WGS sequence"/>
</dbReference>
<name>A0ABR3EL57_9AGAR</name>
<evidence type="ECO:0000313" key="3">
    <source>
        <dbReference type="EMBL" id="KAL0563614.1"/>
    </source>
</evidence>
<feature type="compositionally biased region" description="Low complexity" evidence="2">
    <location>
        <begin position="529"/>
        <end position="539"/>
    </location>
</feature>
<gene>
    <name evidence="3" type="ORF">V5O48_018451</name>
</gene>
<dbReference type="EMBL" id="JBAHYK010003350">
    <property type="protein sequence ID" value="KAL0563614.1"/>
    <property type="molecule type" value="Genomic_DNA"/>
</dbReference>
<feature type="region of interest" description="Disordered" evidence="2">
    <location>
        <begin position="490"/>
        <end position="547"/>
    </location>
</feature>
<feature type="compositionally biased region" description="Polar residues" evidence="2">
    <location>
        <begin position="519"/>
        <end position="528"/>
    </location>
</feature>
<feature type="region of interest" description="Disordered" evidence="2">
    <location>
        <begin position="128"/>
        <end position="155"/>
    </location>
</feature>
<keyword evidence="4" id="KW-1185">Reference proteome</keyword>
<feature type="region of interest" description="Disordered" evidence="2">
    <location>
        <begin position="1"/>
        <end position="112"/>
    </location>
</feature>
<feature type="compositionally biased region" description="Basic and acidic residues" evidence="2">
    <location>
        <begin position="94"/>
        <end position="112"/>
    </location>
</feature>
<proteinExistence type="predicted"/>
<feature type="compositionally biased region" description="Acidic residues" evidence="2">
    <location>
        <begin position="1"/>
        <end position="10"/>
    </location>
</feature>
<evidence type="ECO:0000256" key="1">
    <source>
        <dbReference type="SAM" id="Coils"/>
    </source>
</evidence>
<feature type="region of interest" description="Disordered" evidence="2">
    <location>
        <begin position="178"/>
        <end position="239"/>
    </location>
</feature>
<sequence length="1058" mass="116604">MSFIDSEDDQDKGGSHVPRRPGITNRQQKHRSHDDGAPRHESAIDHNTYAPPPAKRKKLNHGTYQSIPPPIGYETRKRGLYVPHESPGPSTWDRSSEEPSGHMDGKQNPRIHDRVPQYSYDFHHSSYGSYQRHAPPSDYETHNFGNSNQTYNGCHVRRNSKQTNDKRHYNRINIHLNTHTTERVHEAESSESSASSSSDRSSTSNVELTPSSSLITSPSHSPGIPVSTAKPASVKGKGKELTPSQLYETLLLGGFGCEVGCGIAIPLWKPSPRATRGNHTYTLEIGDVGVFSDGLPFNTLFNITQSKDSMTNRNRVPEGVDPPCKTEDDSITVIDDYHRAGTTLTKPRGSISHQQVQDSKGSTDQGSSRIFTFDLSQEEGALLMLPRGASLEKLVGTEEFKRRIKQYWREWYEFAGSREDGGRMALFVVTGVAKCSMWAIAVWDSNTSDKLRSLELAVDGNIPMGTVNQLKETVFVGGFWISKGDRDIGLTELPSGSDGNGDAGEDETDPHEGRRDQGNSRSPPSNDLSSHSFSPARSSAGGGGYSGSSRALSGLADSLNEMRVNVVDLDLFAEDFDQENSPCQVINKFALMLISKARPALLGAGCISFSHDDDWISVVKDSEPMFPKKTELIRRISSTSKFVVEQDAIYPESMSDFEKLELVQHCSSFTTTVKLENVITALVEFREPEVPEEGTFDGDILQTAILESEDTSQVTSAPSIGDAPKVTTLVPSKRQVDIVSEKWGVGGEEADSDSPDEKIPVSVAKKRVMIAEREATVEEARARTFAPSEAEQPPPRHDRHVQPASSYQDTRPRPSYDRFDHIPAYHQCVPSGNDCDCPTPSEYRSPVSQVQSDSDPFEDVDAVTTASSAQASPFVSMTSGPDGCSTGSYKSNTHFQQTVSTPFNDQLPHAGAPATASSTLAFLAHPNASEELQGWTLERKKRETFDLDISLEPSAKRTRLLTSKPDTISASEGLDCDKALAQLELDMQANRGTGGPAIWINKLKDKVRRLRKRIERSEEEVERLKEALGSNVRDPERLERLEEEVKRLKKAWGSNEVV</sequence>
<protein>
    <submittedName>
        <fullName evidence="3">Uncharacterized protein</fullName>
    </submittedName>
</protein>
<feature type="region of interest" description="Disordered" evidence="2">
    <location>
        <begin position="344"/>
        <end position="366"/>
    </location>
</feature>
<feature type="region of interest" description="Disordered" evidence="2">
    <location>
        <begin position="777"/>
        <end position="816"/>
    </location>
</feature>
<reference evidence="3 4" key="1">
    <citation type="submission" date="2024-02" db="EMBL/GenBank/DDBJ databases">
        <title>A draft genome for the cacao thread blight pathogen Marasmius crinis-equi.</title>
        <authorList>
            <person name="Cohen S.P."/>
            <person name="Baruah I.K."/>
            <person name="Amoako-Attah I."/>
            <person name="Bukari Y."/>
            <person name="Meinhardt L.W."/>
            <person name="Bailey B.A."/>
        </authorList>
    </citation>
    <scope>NUCLEOTIDE SEQUENCE [LARGE SCALE GENOMIC DNA]</scope>
    <source>
        <strain evidence="3 4">GH-76</strain>
    </source>
</reference>
<evidence type="ECO:0000313" key="4">
    <source>
        <dbReference type="Proteomes" id="UP001465976"/>
    </source>
</evidence>
<comment type="caution">
    <text evidence="3">The sequence shown here is derived from an EMBL/GenBank/DDBJ whole genome shotgun (WGS) entry which is preliminary data.</text>
</comment>
<feature type="compositionally biased region" description="Polar residues" evidence="2">
    <location>
        <begin position="351"/>
        <end position="366"/>
    </location>
</feature>